<organism evidence="4">
    <name type="scientific">uncultured Thiotrichaceae bacterium</name>
    <dbReference type="NCBI Taxonomy" id="298394"/>
    <lineage>
        <taxon>Bacteria</taxon>
        <taxon>Pseudomonadati</taxon>
        <taxon>Pseudomonadota</taxon>
        <taxon>Gammaproteobacteria</taxon>
        <taxon>Thiotrichales</taxon>
        <taxon>Thiotrichaceae</taxon>
        <taxon>environmental samples</taxon>
    </lineage>
</organism>
<reference evidence="4" key="1">
    <citation type="submission" date="2020-01" db="EMBL/GenBank/DDBJ databases">
        <authorList>
            <person name="Meier V. D."/>
            <person name="Meier V D."/>
        </authorList>
    </citation>
    <scope>NUCLEOTIDE SEQUENCE</scope>
    <source>
        <strain evidence="4">HLG_WM_MAG_07</strain>
    </source>
</reference>
<keyword evidence="2 3" id="KW-0819">tRNA processing</keyword>
<dbReference type="AlphaFoldDB" id="A0A6S6TGN3"/>
<feature type="binding site" evidence="3">
    <location>
        <position position="111"/>
    </location>
    <ligand>
        <name>carboxy-S-adenosyl-L-methionine</name>
        <dbReference type="ChEBI" id="CHEBI:134278"/>
    </ligand>
</feature>
<gene>
    <name evidence="3" type="primary">cmoB</name>
    <name evidence="4" type="ORF">HELGO_WM16433</name>
</gene>
<dbReference type="PANTHER" id="PTHR43861">
    <property type="entry name" value="TRANS-ACONITATE 2-METHYLTRANSFERASE-RELATED"/>
    <property type="match status" value="1"/>
</dbReference>
<comment type="catalytic activity">
    <reaction evidence="3">
        <text>carboxy-S-adenosyl-L-methionine + 5-hydroxyuridine(34) in tRNA = 5-carboxymethoxyuridine(34) in tRNA + S-adenosyl-L-homocysteine + H(+)</text>
        <dbReference type="Rhea" id="RHEA:52848"/>
        <dbReference type="Rhea" id="RHEA-COMP:13381"/>
        <dbReference type="Rhea" id="RHEA-COMP:13383"/>
        <dbReference type="ChEBI" id="CHEBI:15378"/>
        <dbReference type="ChEBI" id="CHEBI:57856"/>
        <dbReference type="ChEBI" id="CHEBI:134278"/>
        <dbReference type="ChEBI" id="CHEBI:136877"/>
        <dbReference type="ChEBI" id="CHEBI:136879"/>
    </reaction>
</comment>
<dbReference type="InterPro" id="IPR010017">
    <property type="entry name" value="CmoB"/>
</dbReference>
<dbReference type="CDD" id="cd02440">
    <property type="entry name" value="AdoMet_MTases"/>
    <property type="match status" value="1"/>
</dbReference>
<sequence length="326" mass="38166">MIDFSELYADLNETRLHPWTENLQEHINKTFSNSPHGKLQEWLHILEHLPEITPSLIDMGGSRITAGQATDINKETYEQLLSILKTFHPWRKGPYELFGIHIDTEWRSDWKWDRIHQHIQPLEDKLVLDIGCGNGYHMWRMHDEGARLVIGADPSQFFLMQFSLFKHYLGKHLPVHLIPAKSEDLPNFQQQGFDTVFSMGVLYHRKSPFQHLEELKQCLRPSGELVLETLVIEGDEDDVLVPENRYAKMRNVWFIPSVPLLTRWLRRLGFIDIKVIDVSQTSLEEQRATEWMTFESLSNFLDPEDRQKTIEGYPAPLRASISCRKP</sequence>
<dbReference type="SUPFAM" id="SSF53335">
    <property type="entry name" value="S-adenosyl-L-methionine-dependent methyltransferases"/>
    <property type="match status" value="1"/>
</dbReference>
<keyword evidence="1 3" id="KW-0808">Transferase</keyword>
<feature type="binding site" evidence="3">
    <location>
        <position position="131"/>
    </location>
    <ligand>
        <name>carboxy-S-adenosyl-L-methionine</name>
        <dbReference type="ChEBI" id="CHEBI:134278"/>
    </ligand>
</feature>
<dbReference type="GO" id="GO:0002098">
    <property type="term" value="P:tRNA wobble uridine modification"/>
    <property type="evidence" value="ECO:0007669"/>
    <property type="project" value="InterPro"/>
</dbReference>
<dbReference type="Pfam" id="PF08003">
    <property type="entry name" value="Methyltransf_9"/>
    <property type="match status" value="1"/>
</dbReference>
<dbReference type="HAMAP" id="MF_01590">
    <property type="entry name" value="tRNA_carboxymethyltr_CmoB"/>
    <property type="match status" value="1"/>
</dbReference>
<comment type="similarity">
    <text evidence="3">Belongs to the class I-like SAM-binding methyltransferase superfamily. CmoB family.</text>
</comment>
<comment type="function">
    <text evidence="3">Catalyzes carboxymethyl transfer from carboxy-S-adenosyl-L-methionine (Cx-SAM) to 5-hydroxyuridine (ho5U) to form 5-carboxymethoxyuridine (cmo5U) at position 34 in tRNAs.</text>
</comment>
<feature type="binding site" evidence="3">
    <location>
        <position position="203"/>
    </location>
    <ligand>
        <name>carboxy-S-adenosyl-L-methionine</name>
        <dbReference type="ChEBI" id="CHEBI:134278"/>
    </ligand>
</feature>
<accession>A0A6S6TGN3</accession>
<feature type="binding site" evidence="3">
    <location>
        <position position="106"/>
    </location>
    <ligand>
        <name>carboxy-S-adenosyl-L-methionine</name>
        <dbReference type="ChEBI" id="CHEBI:134278"/>
    </ligand>
</feature>
<evidence type="ECO:0000256" key="2">
    <source>
        <dbReference type="ARBA" id="ARBA00022694"/>
    </source>
</evidence>
<dbReference type="PANTHER" id="PTHR43861:SF3">
    <property type="entry name" value="PUTATIVE (AFU_ORTHOLOGUE AFUA_2G14390)-RELATED"/>
    <property type="match status" value="1"/>
</dbReference>
<feature type="binding site" evidence="3">
    <location>
        <position position="92"/>
    </location>
    <ligand>
        <name>carboxy-S-adenosyl-L-methionine</name>
        <dbReference type="ChEBI" id="CHEBI:134278"/>
    </ligand>
</feature>
<dbReference type="EMBL" id="CACVAY010000072">
    <property type="protein sequence ID" value="CAA6815617.1"/>
    <property type="molecule type" value="Genomic_DNA"/>
</dbReference>
<feature type="binding site" evidence="3">
    <location>
        <position position="199"/>
    </location>
    <ligand>
        <name>carboxy-S-adenosyl-L-methionine</name>
        <dbReference type="ChEBI" id="CHEBI:134278"/>
    </ligand>
</feature>
<feature type="binding site" evidence="3">
    <location>
        <position position="318"/>
    </location>
    <ligand>
        <name>carboxy-S-adenosyl-L-methionine</name>
        <dbReference type="ChEBI" id="CHEBI:134278"/>
    </ligand>
</feature>
<comment type="subunit">
    <text evidence="3">Homotetramer.</text>
</comment>
<dbReference type="NCBIfam" id="NF011650">
    <property type="entry name" value="PRK15068.1"/>
    <property type="match status" value="1"/>
</dbReference>
<dbReference type="InterPro" id="IPR029063">
    <property type="entry name" value="SAM-dependent_MTases_sf"/>
</dbReference>
<evidence type="ECO:0000256" key="3">
    <source>
        <dbReference type="HAMAP-Rule" id="MF_01590"/>
    </source>
</evidence>
<dbReference type="GO" id="GO:0016765">
    <property type="term" value="F:transferase activity, transferring alkyl or aryl (other than methyl) groups"/>
    <property type="evidence" value="ECO:0007669"/>
    <property type="project" value="UniProtKB-UniRule"/>
</dbReference>
<protein>
    <recommendedName>
        <fullName evidence="3">tRNA U34 carboxymethyltransferase</fullName>
        <ecNumber evidence="3">2.5.1.-</ecNumber>
    </recommendedName>
</protein>
<dbReference type="Gene3D" id="3.40.50.150">
    <property type="entry name" value="Vaccinia Virus protein VP39"/>
    <property type="match status" value="1"/>
</dbReference>
<dbReference type="EC" id="2.5.1.-" evidence="3"/>
<feature type="binding site" evidence="3">
    <location>
        <begin position="153"/>
        <end position="155"/>
    </location>
    <ligand>
        <name>carboxy-S-adenosyl-L-methionine</name>
        <dbReference type="ChEBI" id="CHEBI:134278"/>
    </ligand>
</feature>
<comment type="caution">
    <text evidence="3">Lacks conserved residue(s) required for the propagation of feature annotation.</text>
</comment>
<dbReference type="NCBIfam" id="TIGR00452">
    <property type="entry name" value="tRNA 5-methoxyuridine(34)/uridine 5-oxyacetic acid(34) synthase CmoB"/>
    <property type="match status" value="1"/>
</dbReference>
<proteinExistence type="inferred from homology"/>
<evidence type="ECO:0000313" key="4">
    <source>
        <dbReference type="EMBL" id="CAA6815617.1"/>
    </source>
</evidence>
<name>A0A6S6TGN3_9GAMM</name>
<evidence type="ECO:0000256" key="1">
    <source>
        <dbReference type="ARBA" id="ARBA00022679"/>
    </source>
</evidence>
<dbReference type="InterPro" id="IPR027555">
    <property type="entry name" value="Mo5U34_MeTrfas-like"/>
</dbReference>